<feature type="domain" description="CFAP74 fourth Ig-like" evidence="3">
    <location>
        <begin position="452"/>
        <end position="536"/>
    </location>
</feature>
<evidence type="ECO:0000259" key="3">
    <source>
        <dbReference type="Pfam" id="PF24798"/>
    </source>
</evidence>
<evidence type="ECO:0008006" key="5">
    <source>
        <dbReference type="Google" id="ProtNLM"/>
    </source>
</evidence>
<dbReference type="PANTHER" id="PTHR22538">
    <property type="entry name" value="CILIA- AND FLAGELLA-ASSOCIATED PROTEIN 74"/>
    <property type="match status" value="1"/>
</dbReference>
<evidence type="ECO:0000313" key="4">
    <source>
        <dbReference type="EMBL" id="KAL0269329.1"/>
    </source>
</evidence>
<accession>A0AAW2HHP9</accession>
<dbReference type="InterPro" id="IPR056310">
    <property type="entry name" value="Ig-CFAP74_4th"/>
</dbReference>
<proteinExistence type="predicted"/>
<feature type="domain" description="CFAP74 third Ig-like" evidence="2">
    <location>
        <begin position="330"/>
        <end position="424"/>
    </location>
</feature>
<feature type="region of interest" description="Disordered" evidence="1">
    <location>
        <begin position="567"/>
        <end position="597"/>
    </location>
</feature>
<reference evidence="4" key="1">
    <citation type="journal article" date="2024" name="Gigascience">
        <title>Chromosome-level genome of the poultry shaft louse Menopon gallinae provides insight into the host-switching and adaptive evolution of parasitic lice.</title>
        <authorList>
            <person name="Xu Y."/>
            <person name="Ma L."/>
            <person name="Liu S."/>
            <person name="Liang Y."/>
            <person name="Liu Q."/>
            <person name="He Z."/>
            <person name="Tian L."/>
            <person name="Duan Y."/>
            <person name="Cai W."/>
            <person name="Li H."/>
            <person name="Song F."/>
        </authorList>
    </citation>
    <scope>NUCLEOTIDE SEQUENCE</scope>
    <source>
        <strain evidence="4">Cailab_2023a</strain>
    </source>
</reference>
<gene>
    <name evidence="4" type="ORF">PYX00_007106</name>
</gene>
<feature type="compositionally biased region" description="Acidic residues" evidence="1">
    <location>
        <begin position="584"/>
        <end position="597"/>
    </location>
</feature>
<dbReference type="PANTHER" id="PTHR22538:SF0">
    <property type="entry name" value="CILIA- AND FLAGELLA-ASSOCIATED PROTEIN 74"/>
    <property type="match status" value="1"/>
</dbReference>
<dbReference type="InterPro" id="IPR056307">
    <property type="entry name" value="Ig-CFAP74_3rd"/>
</dbReference>
<dbReference type="AlphaFoldDB" id="A0AAW2HHP9"/>
<dbReference type="Pfam" id="PF24798">
    <property type="entry name" value="Ig-CFAP74_4th"/>
    <property type="match status" value="1"/>
</dbReference>
<evidence type="ECO:0000259" key="2">
    <source>
        <dbReference type="Pfam" id="PF24778"/>
    </source>
</evidence>
<evidence type="ECO:0000256" key="1">
    <source>
        <dbReference type="SAM" id="MobiDB-lite"/>
    </source>
</evidence>
<feature type="region of interest" description="Disordered" evidence="1">
    <location>
        <begin position="1040"/>
        <end position="1072"/>
    </location>
</feature>
<dbReference type="Pfam" id="PF24778">
    <property type="entry name" value="Ig-CFAP74_3rd"/>
    <property type="match status" value="1"/>
</dbReference>
<comment type="caution">
    <text evidence="4">The sequence shown here is derived from an EMBL/GenBank/DDBJ whole genome shotgun (WGS) entry which is preliminary data.</text>
</comment>
<protein>
    <recommendedName>
        <fullName evidence="5">Hydrocephalus-inducing protein</fullName>
    </recommendedName>
</protein>
<dbReference type="EMBL" id="JARGDH010000004">
    <property type="protein sequence ID" value="KAL0269329.1"/>
    <property type="molecule type" value="Genomic_DNA"/>
</dbReference>
<name>A0AAW2HHP9_9NEOP</name>
<sequence length="1176" mass="132770">MARMKDLDPAKCKLRTVPESVLGPEFFKVMNEASKWTRTVPETTPDDLFETQLSCVPDPVTFENCEMNKTYVQTYKLTNIGLDVIHVSYIGIELMDADEGLRVPLRVDIHDNHLLRPGISFVAKVRLSPVCEVPEFHCYLLYETRKKKHPNKHFYFRVHVACYPPKPIIDVSPAVIRFPTVTWCVIKGPERLKYMRKTLKITNSGHKDCFCSIWNPVLDGLDIEIDSDVFSAESYNPCEGSEECRDSHAYYEAEKIVDELICNVFEIFRFSWKYHIPVPAMSTITLDVDFFPDYRGYHQSVVYVRTEDAPICTEKKVELIGNIKKIPLLVEPASLDLKVCTINSGVYESTFRIYNVGNGPVHVRVKVPGSMKNHALVFPTAPIIQAGSFQTCSIRLFPRFSIAKEAYRYYKEDIRLLEFPIFITPVSSDSCTADRIKLYVFAILTDYALEVNPAEIDFGSVSTIETVKTQISLTNHSIVPQEFGFLRLPMGVRIEPNNGFGTILPKETIMLYLLFSPIPNCESPIEYNFEIKVTTLFELSGFGERPATTDTVISTSNWGEDLIYNTEAEQTSDDSGSVEKSDSTEEGAEKEDEDDDDFWADSVDEVKILEEKQQKIREYLKQSLEPAPVGKCTDSGECSGEWPTEFPPRKKMQIIMCKATVYKPHCQLSSTVIQLPATPISSFSLTRLWLNGLISNNFNNPYCENNEEGGMDELALFEFRTTSPIIEIEPTSGCIARGQSVPITIICKPDISKEKLCFQSKVIQAEKMLDDENKSIELPPQKSKSKTKNKPAGQPPVVQKIEVESHDVNLSNMEVNTTTMFSSERILQQITEPTSHKINVSCVIKKLSPTERLYCTEYHNLILIAPVIKPSFIYLGNCQEIRFGKVAVGDQGRKIIEIQNTSLKRIPLQISALNPAGSYWCTTGWRMSQIDPEHIWKHPITYTPAAENGKEVEFFEIRQGATIVNFTVNGEGIMPKCTFTPDFALCLLETEKDAEMELGIENICTAPVRLQMISRPTKLSYTFKGDPYFTEGTELKIQDPLTKKNGKKTARSEVKTQDASLKKNVKKTTQTTKEGTKRIVLRTEVPPEITLQLENDFNDVEIMTSDLFTITGLDSNNTLIIDPSAKGLLKIKFDLNMSKKEGENGPIPSAFSITYTIMVANAIVIKELTIIVCITN</sequence>
<feature type="region of interest" description="Disordered" evidence="1">
    <location>
        <begin position="773"/>
        <end position="796"/>
    </location>
</feature>
<organism evidence="4">
    <name type="scientific">Menopon gallinae</name>
    <name type="common">poultry shaft louse</name>
    <dbReference type="NCBI Taxonomy" id="328185"/>
    <lineage>
        <taxon>Eukaryota</taxon>
        <taxon>Metazoa</taxon>
        <taxon>Ecdysozoa</taxon>
        <taxon>Arthropoda</taxon>
        <taxon>Hexapoda</taxon>
        <taxon>Insecta</taxon>
        <taxon>Pterygota</taxon>
        <taxon>Neoptera</taxon>
        <taxon>Paraneoptera</taxon>
        <taxon>Psocodea</taxon>
        <taxon>Troctomorpha</taxon>
        <taxon>Phthiraptera</taxon>
        <taxon>Amblycera</taxon>
        <taxon>Menoponidae</taxon>
        <taxon>Menopon</taxon>
    </lineage>
</organism>